<protein>
    <recommendedName>
        <fullName evidence="8">Peptidase S28</fullName>
    </recommendedName>
</protein>
<dbReference type="RefSeq" id="XP_028469596.1">
    <property type="nucleotide sequence ID" value="XM_028610045.1"/>
</dbReference>
<evidence type="ECO:0000256" key="5">
    <source>
        <dbReference type="ARBA" id="ARBA00023180"/>
    </source>
</evidence>
<dbReference type="GO" id="GO:0070008">
    <property type="term" value="F:serine-type exopeptidase activity"/>
    <property type="evidence" value="ECO:0007669"/>
    <property type="project" value="InterPro"/>
</dbReference>
<keyword evidence="3" id="KW-0732">Signal</keyword>
<dbReference type="GO" id="GO:0006508">
    <property type="term" value="P:proteolysis"/>
    <property type="evidence" value="ECO:0007669"/>
    <property type="project" value="UniProtKB-KW"/>
</dbReference>
<gene>
    <name evidence="6" type="ORF">SODALDRAFT_325977</name>
</gene>
<dbReference type="SUPFAM" id="SSF53474">
    <property type="entry name" value="alpha/beta-Hydrolases"/>
    <property type="match status" value="1"/>
</dbReference>
<dbReference type="Gene3D" id="3.40.50.1820">
    <property type="entry name" value="alpha/beta hydrolase"/>
    <property type="match status" value="2"/>
</dbReference>
<keyword evidence="5" id="KW-0325">Glycoprotein</keyword>
<dbReference type="InterPro" id="IPR008758">
    <property type="entry name" value="Peptidase_S28"/>
</dbReference>
<dbReference type="InterPro" id="IPR029058">
    <property type="entry name" value="AB_hydrolase_fold"/>
</dbReference>
<evidence type="ECO:0000313" key="6">
    <source>
        <dbReference type="EMBL" id="ROT41790.1"/>
    </source>
</evidence>
<dbReference type="AlphaFoldDB" id="A0A3N2Q4U2"/>
<reference evidence="6 7" key="1">
    <citation type="journal article" date="2018" name="Mol. Ecol.">
        <title>The obligate alkalophilic soda-lake fungus Sodiomyces alkalinus has shifted to a protein diet.</title>
        <authorList>
            <person name="Grum-Grzhimaylo A.A."/>
            <person name="Falkoski D.L."/>
            <person name="van den Heuvel J."/>
            <person name="Valero-Jimenez C.A."/>
            <person name="Min B."/>
            <person name="Choi I.G."/>
            <person name="Lipzen A."/>
            <person name="Daum C.G."/>
            <person name="Aanen D.K."/>
            <person name="Tsang A."/>
            <person name="Henrissat B."/>
            <person name="Bilanenko E.N."/>
            <person name="de Vries R.P."/>
            <person name="van Kan J.A.L."/>
            <person name="Grigoriev I.V."/>
            <person name="Debets A.J.M."/>
        </authorList>
    </citation>
    <scope>NUCLEOTIDE SEQUENCE [LARGE SCALE GENOMIC DNA]</scope>
    <source>
        <strain evidence="6 7">F11</strain>
    </source>
</reference>
<accession>A0A3N2Q4U2</accession>
<evidence type="ECO:0000256" key="2">
    <source>
        <dbReference type="ARBA" id="ARBA00022670"/>
    </source>
</evidence>
<evidence type="ECO:0000256" key="3">
    <source>
        <dbReference type="ARBA" id="ARBA00022729"/>
    </source>
</evidence>
<organism evidence="6 7">
    <name type="scientific">Sodiomyces alkalinus (strain CBS 110278 / VKM F-3762 / F11)</name>
    <name type="common">Alkaliphilic filamentous fungus</name>
    <dbReference type="NCBI Taxonomy" id="1314773"/>
    <lineage>
        <taxon>Eukaryota</taxon>
        <taxon>Fungi</taxon>
        <taxon>Dikarya</taxon>
        <taxon>Ascomycota</taxon>
        <taxon>Pezizomycotina</taxon>
        <taxon>Sordariomycetes</taxon>
        <taxon>Hypocreomycetidae</taxon>
        <taxon>Glomerellales</taxon>
        <taxon>Plectosphaerellaceae</taxon>
        <taxon>Sodiomyces</taxon>
    </lineage>
</organism>
<name>A0A3N2Q4U2_SODAK</name>
<dbReference type="OrthoDB" id="1735038at2759"/>
<sequence length="399" mass="44752">MTDRYFGESLPRDEFTAETLQHLDVRQSITDQTRFAQHVKLEFDPDGKSNADQSPWVLMGGSYPGALAAWTSRIEPGVFAAYHASSAVVEAIHDFWTYYAVTEAALPPNCSADVRRVVSHLDRIFDEGSERDIRELKEQFGLGSLDQTGDFVAYLAQPLGQWQVDPGSVFKFCDRLEAPAINGTVVPSDDQAGVGLEAALPGYATWIKEHYGERCSNGSCSTFGHPEKFNRPHDLGADRAWFWLLCNEPFYWWQVGPPVSDGKNVVSGLLRPQYFQRMCDLYFPEVGGFAPASAKGHTTEDINRYTGGWDAEFDKVLFCNGENDPWISATLSSRFRPGGPRESTDQTPVLVMKGGNHVPDFDLRMEDGEFMDFVDKEVKIIGQWLKDWKPNSQTAMYEA</sequence>
<evidence type="ECO:0008006" key="8">
    <source>
        <dbReference type="Google" id="ProtNLM"/>
    </source>
</evidence>
<keyword evidence="7" id="KW-1185">Reference proteome</keyword>
<comment type="similarity">
    <text evidence="1">Belongs to the peptidase S28 family.</text>
</comment>
<dbReference type="EMBL" id="ML119051">
    <property type="protein sequence ID" value="ROT41790.1"/>
    <property type="molecule type" value="Genomic_DNA"/>
</dbReference>
<keyword evidence="2" id="KW-0645">Protease</keyword>
<dbReference type="Proteomes" id="UP000272025">
    <property type="component" value="Unassembled WGS sequence"/>
</dbReference>
<dbReference type="PANTHER" id="PTHR11010">
    <property type="entry name" value="PROTEASE S28 PRO-X CARBOXYPEPTIDASE-RELATED"/>
    <property type="match status" value="1"/>
</dbReference>
<proteinExistence type="inferred from homology"/>
<evidence type="ECO:0000256" key="4">
    <source>
        <dbReference type="ARBA" id="ARBA00022801"/>
    </source>
</evidence>
<evidence type="ECO:0000256" key="1">
    <source>
        <dbReference type="ARBA" id="ARBA00011079"/>
    </source>
</evidence>
<dbReference type="GeneID" id="39578523"/>
<keyword evidence="4" id="KW-0378">Hydrolase</keyword>
<dbReference type="Pfam" id="PF05577">
    <property type="entry name" value="Peptidase_S28"/>
    <property type="match status" value="1"/>
</dbReference>
<dbReference type="GO" id="GO:0008239">
    <property type="term" value="F:dipeptidyl-peptidase activity"/>
    <property type="evidence" value="ECO:0007669"/>
    <property type="project" value="TreeGrafter"/>
</dbReference>
<evidence type="ECO:0000313" key="7">
    <source>
        <dbReference type="Proteomes" id="UP000272025"/>
    </source>
</evidence>
<dbReference type="PANTHER" id="PTHR11010:SF23">
    <property type="entry name" value="SERINE PEPTIDASE"/>
    <property type="match status" value="1"/>
</dbReference>